<feature type="compositionally biased region" description="Acidic residues" evidence="2">
    <location>
        <begin position="301"/>
        <end position="317"/>
    </location>
</feature>
<evidence type="ECO:0000256" key="1">
    <source>
        <dbReference type="SAM" id="Coils"/>
    </source>
</evidence>
<sequence>MPVDPLRYMDSQVDLEGEEAEAMGKLWEPFATSQLTRKDCSYADLLEMSATLGDFEKCVKAVRSFLVQEIFDDLWSKAHSAGVVASAQTLTLQSLFRFRNWITKPAGQGVLQAVQNKKKLVRAGGDVFLPDQIALLRLFQHQVDVRSREAKVVQEKRDKRLAELRLEMENVKQAAEDKLARIDRRSRPTSAYVPVDPIELRRLCWVEYVKDCNKRGLVPHPKSELNLEAATERFNAEVRQRHQLEFALTPGNKEKLLSFGRKELKKFEEKNERRQASTFRTAINVITGEQATEVSPAHSDEADEENPGGDSASEAEQDTNQAADDSAQVEIVETEGGSGHADQAPRRKKSRTHVRSPVITRHLQAGSSVRGAGSGAKARHRHRQK</sequence>
<feature type="region of interest" description="Disordered" evidence="2">
    <location>
        <begin position="284"/>
        <end position="385"/>
    </location>
</feature>
<accession>A0A2U9K4X1</accession>
<protein>
    <submittedName>
        <fullName evidence="3">Putative replication factory matrix-like protein</fullName>
    </submittedName>
</protein>
<feature type="coiled-coil region" evidence="1">
    <location>
        <begin position="154"/>
        <end position="185"/>
    </location>
</feature>
<reference evidence="3" key="1">
    <citation type="journal article" date="2018" name="Acta Virol.">
        <title>Identification of a novel plant amalgavirus (Amalgavirus, Amalgaviridae) genome sequence in Cistus incanus.</title>
        <authorList>
            <person name="Goh C.J."/>
            <person name="Park D."/>
            <person name="Lee J.S."/>
            <person name="Sebastiani F."/>
            <person name="Hahn Y."/>
        </authorList>
    </citation>
    <scope>NUCLEOTIDE SEQUENCE</scope>
    <source>
        <strain evidence="3">AV-1</strain>
    </source>
</reference>
<name>A0A2U9K4X1_9VIRU</name>
<organism evidence="3">
    <name type="scientific">Cistus incanus RNA virus 1</name>
    <dbReference type="NCBI Taxonomy" id="2218519"/>
    <lineage>
        <taxon>Viruses</taxon>
        <taxon>Riboviria</taxon>
        <taxon>Orthornavirae</taxon>
        <taxon>Pisuviricota</taxon>
        <taxon>Duplopiviricetes</taxon>
        <taxon>Durnavirales</taxon>
        <taxon>Amalgaviridae</taxon>
    </lineage>
</organism>
<proteinExistence type="predicted"/>
<evidence type="ECO:0000313" key="3">
    <source>
        <dbReference type="EMBL" id="AWS20964.1"/>
    </source>
</evidence>
<keyword evidence="1" id="KW-0175">Coiled coil</keyword>
<dbReference type="EMBL" id="MG833407">
    <property type="protein sequence ID" value="AWS20964.1"/>
    <property type="molecule type" value="Genomic_RNA"/>
</dbReference>
<evidence type="ECO:0000256" key="2">
    <source>
        <dbReference type="SAM" id="MobiDB-lite"/>
    </source>
</evidence>